<name>B9T1X7_RICCO</name>
<dbReference type="EMBL" id="EQ974362">
    <property type="protein sequence ID" value="EEF30140.1"/>
    <property type="molecule type" value="Genomic_DNA"/>
</dbReference>
<reference evidence="3" key="1">
    <citation type="journal article" date="2010" name="Nat. Biotechnol.">
        <title>Draft genome sequence of the oilseed species Ricinus communis.</title>
        <authorList>
            <person name="Chan A.P."/>
            <person name="Crabtree J."/>
            <person name="Zhao Q."/>
            <person name="Lorenzi H."/>
            <person name="Orvis J."/>
            <person name="Puiu D."/>
            <person name="Melake-Berhan A."/>
            <person name="Jones K.M."/>
            <person name="Redman J."/>
            <person name="Chen G."/>
            <person name="Cahoon E.B."/>
            <person name="Gedil M."/>
            <person name="Stanke M."/>
            <person name="Haas B.J."/>
            <person name="Wortman J.R."/>
            <person name="Fraser-Liggett C.M."/>
            <person name="Ravel J."/>
            <person name="Rabinowicz P.D."/>
        </authorList>
    </citation>
    <scope>NUCLEOTIDE SEQUENCE [LARGE SCALE GENOMIC DNA]</scope>
    <source>
        <strain evidence="3">cv. Hale</strain>
    </source>
</reference>
<dbReference type="Pfam" id="PF00931">
    <property type="entry name" value="NB-ARC"/>
    <property type="match status" value="1"/>
</dbReference>
<evidence type="ECO:0000313" key="3">
    <source>
        <dbReference type="Proteomes" id="UP000008311"/>
    </source>
</evidence>
<proteinExistence type="predicted"/>
<dbReference type="Proteomes" id="UP000008311">
    <property type="component" value="Unassembled WGS sequence"/>
</dbReference>
<dbReference type="InParanoid" id="B9T1X7"/>
<protein>
    <recommendedName>
        <fullName evidence="1">NB-ARC domain-containing protein</fullName>
    </recommendedName>
</protein>
<organism evidence="2 3">
    <name type="scientific">Ricinus communis</name>
    <name type="common">Castor bean</name>
    <dbReference type="NCBI Taxonomy" id="3988"/>
    <lineage>
        <taxon>Eukaryota</taxon>
        <taxon>Viridiplantae</taxon>
        <taxon>Streptophyta</taxon>
        <taxon>Embryophyta</taxon>
        <taxon>Tracheophyta</taxon>
        <taxon>Spermatophyta</taxon>
        <taxon>Magnoliopsida</taxon>
        <taxon>eudicotyledons</taxon>
        <taxon>Gunneridae</taxon>
        <taxon>Pentapetalae</taxon>
        <taxon>rosids</taxon>
        <taxon>fabids</taxon>
        <taxon>Malpighiales</taxon>
        <taxon>Euphorbiaceae</taxon>
        <taxon>Acalyphoideae</taxon>
        <taxon>Acalypheae</taxon>
        <taxon>Ricinus</taxon>
    </lineage>
</organism>
<evidence type="ECO:0000313" key="2">
    <source>
        <dbReference type="EMBL" id="EEF30140.1"/>
    </source>
</evidence>
<dbReference type="InterPro" id="IPR002182">
    <property type="entry name" value="NB-ARC"/>
</dbReference>
<gene>
    <name evidence="2" type="ORF">RCOM_0108680</name>
</gene>
<dbReference type="AlphaFoldDB" id="B9T1X7"/>
<dbReference type="PANTHER" id="PTHR19338">
    <property type="entry name" value="TRANSLOCASE OF INNER MITOCHONDRIAL MEMBRANE 13 HOMOLOG"/>
    <property type="match status" value="1"/>
</dbReference>
<dbReference type="GO" id="GO:0043531">
    <property type="term" value="F:ADP binding"/>
    <property type="evidence" value="ECO:0007669"/>
    <property type="project" value="InterPro"/>
</dbReference>
<dbReference type="Gene3D" id="3.40.50.300">
    <property type="entry name" value="P-loop containing nucleotide triphosphate hydrolases"/>
    <property type="match status" value="1"/>
</dbReference>
<dbReference type="STRING" id="3988.B9T1X7"/>
<sequence>MLHVAHHQDQDGFLHNITRPVKKLKTKQQNTWHDPRVHSLFIEESELIGVESSKAKLISKLVEGASENAAISVVGMGGIGKTTLAKKGYD</sequence>
<evidence type="ECO:0000259" key="1">
    <source>
        <dbReference type="Pfam" id="PF00931"/>
    </source>
</evidence>
<accession>B9T1X7</accession>
<dbReference type="InterPro" id="IPR027417">
    <property type="entry name" value="P-loop_NTPase"/>
</dbReference>
<feature type="domain" description="NB-ARC" evidence="1">
    <location>
        <begin position="51"/>
        <end position="87"/>
    </location>
</feature>
<dbReference type="PANTHER" id="PTHR19338:SF73">
    <property type="entry name" value="DISEASE RESISTANCE PROTEIN RGA2-LIKE"/>
    <property type="match status" value="1"/>
</dbReference>
<keyword evidence="3" id="KW-1185">Reference proteome</keyword>
<dbReference type="SUPFAM" id="SSF52540">
    <property type="entry name" value="P-loop containing nucleoside triphosphate hydrolases"/>
    <property type="match status" value="1"/>
</dbReference>